<comment type="similarity">
    <text evidence="1">Belongs to the LysR transcriptional regulatory family.</text>
</comment>
<keyword evidence="4" id="KW-0804">Transcription</keyword>
<dbReference type="Proteomes" id="UP000238348">
    <property type="component" value="Chromosome"/>
</dbReference>
<dbReference type="InterPro" id="IPR037402">
    <property type="entry name" value="YidZ_PBP2"/>
</dbReference>
<dbReference type="PRINTS" id="PR00039">
    <property type="entry name" value="HTHLYSR"/>
</dbReference>
<dbReference type="Pfam" id="PF00126">
    <property type="entry name" value="HTH_1"/>
    <property type="match status" value="1"/>
</dbReference>
<dbReference type="InterPro" id="IPR036390">
    <property type="entry name" value="WH_DNA-bd_sf"/>
</dbReference>
<dbReference type="InterPro" id="IPR000847">
    <property type="entry name" value="LysR_HTH_N"/>
</dbReference>
<dbReference type="CDD" id="cd08417">
    <property type="entry name" value="PBP2_Nitroaromatics_like"/>
    <property type="match status" value="1"/>
</dbReference>
<evidence type="ECO:0000313" key="7">
    <source>
        <dbReference type="Proteomes" id="UP000238348"/>
    </source>
</evidence>
<dbReference type="Gene3D" id="1.10.10.10">
    <property type="entry name" value="Winged helix-like DNA-binding domain superfamily/Winged helix DNA-binding domain"/>
    <property type="match status" value="1"/>
</dbReference>
<evidence type="ECO:0000313" key="6">
    <source>
        <dbReference type="EMBL" id="AUX41534.1"/>
    </source>
</evidence>
<evidence type="ECO:0000259" key="5">
    <source>
        <dbReference type="PROSITE" id="PS50931"/>
    </source>
</evidence>
<evidence type="ECO:0000256" key="1">
    <source>
        <dbReference type="ARBA" id="ARBA00009437"/>
    </source>
</evidence>
<name>A0A2L0EQG8_SORCE</name>
<keyword evidence="2" id="KW-0805">Transcription regulation</keyword>
<dbReference type="Pfam" id="PF03466">
    <property type="entry name" value="LysR_substrate"/>
    <property type="match status" value="1"/>
</dbReference>
<evidence type="ECO:0000256" key="4">
    <source>
        <dbReference type="ARBA" id="ARBA00023163"/>
    </source>
</evidence>
<accession>A0A2L0EQG8</accession>
<dbReference type="GO" id="GO:0003677">
    <property type="term" value="F:DNA binding"/>
    <property type="evidence" value="ECO:0007669"/>
    <property type="project" value="UniProtKB-KW"/>
</dbReference>
<dbReference type="PROSITE" id="PS50931">
    <property type="entry name" value="HTH_LYSR"/>
    <property type="match status" value="1"/>
</dbReference>
<dbReference type="PANTHER" id="PTHR30118">
    <property type="entry name" value="HTH-TYPE TRANSCRIPTIONAL REGULATOR LEUO-RELATED"/>
    <property type="match status" value="1"/>
</dbReference>
<dbReference type="InterPro" id="IPR050389">
    <property type="entry name" value="LysR-type_TF"/>
</dbReference>
<dbReference type="SUPFAM" id="SSF46785">
    <property type="entry name" value="Winged helix' DNA-binding domain"/>
    <property type="match status" value="1"/>
</dbReference>
<dbReference type="AlphaFoldDB" id="A0A2L0EQG8"/>
<feature type="domain" description="HTH lysR-type" evidence="5">
    <location>
        <begin position="6"/>
        <end position="63"/>
    </location>
</feature>
<protein>
    <submittedName>
        <fullName evidence="6">LysR family transcriptional regulator</fullName>
    </submittedName>
</protein>
<proteinExistence type="inferred from homology"/>
<dbReference type="PANTHER" id="PTHR30118:SF15">
    <property type="entry name" value="TRANSCRIPTIONAL REGULATORY PROTEIN"/>
    <property type="match status" value="1"/>
</dbReference>
<evidence type="ECO:0000256" key="2">
    <source>
        <dbReference type="ARBA" id="ARBA00023015"/>
    </source>
</evidence>
<dbReference type="GO" id="GO:0003700">
    <property type="term" value="F:DNA-binding transcription factor activity"/>
    <property type="evidence" value="ECO:0007669"/>
    <property type="project" value="InterPro"/>
</dbReference>
<dbReference type="OrthoDB" id="109788at2"/>
<organism evidence="6 7">
    <name type="scientific">Sorangium cellulosum</name>
    <name type="common">Polyangium cellulosum</name>
    <dbReference type="NCBI Taxonomy" id="56"/>
    <lineage>
        <taxon>Bacteria</taxon>
        <taxon>Pseudomonadati</taxon>
        <taxon>Myxococcota</taxon>
        <taxon>Polyangia</taxon>
        <taxon>Polyangiales</taxon>
        <taxon>Polyangiaceae</taxon>
        <taxon>Sorangium</taxon>
    </lineage>
</organism>
<reference evidence="6 7" key="1">
    <citation type="submission" date="2015-09" db="EMBL/GenBank/DDBJ databases">
        <title>Sorangium comparison.</title>
        <authorList>
            <person name="Zaburannyi N."/>
            <person name="Bunk B."/>
            <person name="Overmann J."/>
            <person name="Mueller R."/>
        </authorList>
    </citation>
    <scope>NUCLEOTIDE SEQUENCE [LARGE SCALE GENOMIC DNA]</scope>
    <source>
        <strain evidence="6 7">So ce26</strain>
    </source>
</reference>
<dbReference type="InterPro" id="IPR036388">
    <property type="entry name" value="WH-like_DNA-bd_sf"/>
</dbReference>
<keyword evidence="3" id="KW-0238">DNA-binding</keyword>
<dbReference type="InterPro" id="IPR005119">
    <property type="entry name" value="LysR_subst-bd"/>
</dbReference>
<evidence type="ECO:0000256" key="3">
    <source>
        <dbReference type="ARBA" id="ARBA00023125"/>
    </source>
</evidence>
<dbReference type="RefSeq" id="WP_104979904.1">
    <property type="nucleotide sequence ID" value="NZ_CP012673.1"/>
</dbReference>
<gene>
    <name evidence="6" type="primary">lysR</name>
    <name evidence="6" type="ORF">SOCE26_029540</name>
</gene>
<sequence length="300" mass="32862">MNLSTVNLNLLVALDALLAERHVTRAAARVGVTQSAMSNALRQLRALFGDPLFVRGRRGVTPTPRALALAEPVRRGLATLAEAFAEPRFDPASAERTVVLAASDYVELVLLPPLLARLARDAPGVRLEVRPWGLHEVPDTLARGEVDLVLGYFDRVPPRHGRTRLFEERFVCIARRGHPRIRARLTTKAWVETPHVVVSERDDGPTGVDRALAARGLRRTIGVRVSHFLLVPALVARTDLVAALSRRVAEPFAASFGLRIYPPPIDLPVAKVGMVWHERLEADPGHTWLRGVIADVAAGV</sequence>
<dbReference type="Gene3D" id="3.40.190.10">
    <property type="entry name" value="Periplasmic binding protein-like II"/>
    <property type="match status" value="2"/>
</dbReference>
<dbReference type="EMBL" id="CP012673">
    <property type="protein sequence ID" value="AUX41534.1"/>
    <property type="molecule type" value="Genomic_DNA"/>
</dbReference>
<dbReference type="SUPFAM" id="SSF53850">
    <property type="entry name" value="Periplasmic binding protein-like II"/>
    <property type="match status" value="1"/>
</dbReference>